<keyword evidence="2" id="KW-1185">Reference proteome</keyword>
<dbReference type="RefSeq" id="WP_166698336.1">
    <property type="nucleotide sequence ID" value="NZ_JAAQTL010000001.1"/>
</dbReference>
<dbReference type="EMBL" id="JAAQTL010000001">
    <property type="protein sequence ID" value="NID14633.1"/>
    <property type="molecule type" value="Genomic_DNA"/>
</dbReference>
<dbReference type="Proteomes" id="UP000518878">
    <property type="component" value="Unassembled WGS sequence"/>
</dbReference>
<evidence type="ECO:0000313" key="1">
    <source>
        <dbReference type="EMBL" id="NID14633.1"/>
    </source>
</evidence>
<reference evidence="1 2" key="1">
    <citation type="journal article" date="2006" name="Int. J. Syst. Evol. Microbiol.">
        <title>Dyella yeojuensis sp. nov., isolated from greenhouse soil in Korea.</title>
        <authorList>
            <person name="Kim B.Y."/>
            <person name="Weon H.Y."/>
            <person name="Lee K.H."/>
            <person name="Seok S.J."/>
            <person name="Kwon S.W."/>
            <person name="Go S.J."/>
            <person name="Stackebrandt E."/>
        </authorList>
    </citation>
    <scope>NUCLEOTIDE SEQUENCE [LARGE SCALE GENOMIC DNA]</scope>
    <source>
        <strain evidence="1 2">DSM 17673</strain>
    </source>
</reference>
<proteinExistence type="predicted"/>
<evidence type="ECO:0000313" key="2">
    <source>
        <dbReference type="Proteomes" id="UP000518878"/>
    </source>
</evidence>
<protein>
    <submittedName>
        <fullName evidence="1">Uncharacterized protein</fullName>
    </submittedName>
</protein>
<sequence length="70" mass="7859">MRPGRTARVRPATNYAAACTEDGYEICRDGVLVKCYRLAAICYLLTGVQRHAIAVEFAEYDIRNEAFMLA</sequence>
<comment type="caution">
    <text evidence="1">The sequence shown here is derived from an EMBL/GenBank/DDBJ whole genome shotgun (WGS) entry which is preliminary data.</text>
</comment>
<name>A0A7X5QSJ8_9GAMM</name>
<organism evidence="1 2">
    <name type="scientific">Luteibacter yeojuensis</name>
    <dbReference type="NCBI Taxonomy" id="345309"/>
    <lineage>
        <taxon>Bacteria</taxon>
        <taxon>Pseudomonadati</taxon>
        <taxon>Pseudomonadota</taxon>
        <taxon>Gammaproteobacteria</taxon>
        <taxon>Lysobacterales</taxon>
        <taxon>Rhodanobacteraceae</taxon>
        <taxon>Luteibacter</taxon>
    </lineage>
</organism>
<accession>A0A7X5QSJ8</accession>
<gene>
    <name evidence="1" type="ORF">HBF32_04030</name>
</gene>
<dbReference type="AlphaFoldDB" id="A0A7X5QSJ8"/>